<name>A0ABW4C4M6_9LACO</name>
<dbReference type="Gene3D" id="3.60.21.10">
    <property type="match status" value="1"/>
</dbReference>
<dbReference type="EMBL" id="JBHTOJ010000035">
    <property type="protein sequence ID" value="MFD1421260.1"/>
    <property type="molecule type" value="Genomic_DNA"/>
</dbReference>
<keyword evidence="3" id="KW-1185">Reference proteome</keyword>
<dbReference type="InterPro" id="IPR029052">
    <property type="entry name" value="Metallo-depent_PP-like"/>
</dbReference>
<sequence length="272" mass="30654">MKTIFVGDLHLKARLILPLVTQATSQVDAKQVILLGDYLDDYNCNFDAQLYWDELNFLIDWKRQMTATGVNVITLLGNHDAPYLTGELRNYSLHAGIENNVQSTDVADTVAEKLMTLGVQIATEVDGWLVSHAGYCENQQLAAWQLRPLTLNDDDRRNVKEFEHRAGQYRGGWNLVPSPLWADIHELRLAPNLKYPKQIVGHTPQATIDLATGKSRLVDVDTFTLSPTATPPYYRFSGDGALLLAEDGRLSVMQTDWQRPATLSQLYEQRGR</sequence>
<protein>
    <submittedName>
        <fullName evidence="2">Metallophosphoesterase</fullName>
    </submittedName>
</protein>
<reference evidence="3" key="1">
    <citation type="journal article" date="2019" name="Int. J. Syst. Evol. Microbiol.">
        <title>The Global Catalogue of Microorganisms (GCM) 10K type strain sequencing project: providing services to taxonomists for standard genome sequencing and annotation.</title>
        <authorList>
            <consortium name="The Broad Institute Genomics Platform"/>
            <consortium name="The Broad Institute Genome Sequencing Center for Infectious Disease"/>
            <person name="Wu L."/>
            <person name="Ma J."/>
        </authorList>
    </citation>
    <scope>NUCLEOTIDE SEQUENCE [LARGE SCALE GENOMIC DNA]</scope>
    <source>
        <strain evidence="3">CCM 8931</strain>
    </source>
</reference>
<proteinExistence type="predicted"/>
<organism evidence="2 3">
    <name type="scientific">Lactiplantibacillus songbeiensis</name>
    <dbReference type="NCBI Taxonomy" id="2559920"/>
    <lineage>
        <taxon>Bacteria</taxon>
        <taxon>Bacillati</taxon>
        <taxon>Bacillota</taxon>
        <taxon>Bacilli</taxon>
        <taxon>Lactobacillales</taxon>
        <taxon>Lactobacillaceae</taxon>
        <taxon>Lactiplantibacillus</taxon>
    </lineage>
</organism>
<comment type="caution">
    <text evidence="2">The sequence shown here is derived from an EMBL/GenBank/DDBJ whole genome shotgun (WGS) entry which is preliminary data.</text>
</comment>
<dbReference type="Proteomes" id="UP001597188">
    <property type="component" value="Unassembled WGS sequence"/>
</dbReference>
<dbReference type="SUPFAM" id="SSF56300">
    <property type="entry name" value="Metallo-dependent phosphatases"/>
    <property type="match status" value="1"/>
</dbReference>
<dbReference type="Pfam" id="PF00149">
    <property type="entry name" value="Metallophos"/>
    <property type="match status" value="1"/>
</dbReference>
<dbReference type="InterPro" id="IPR004843">
    <property type="entry name" value="Calcineurin-like_PHP"/>
</dbReference>
<evidence type="ECO:0000313" key="3">
    <source>
        <dbReference type="Proteomes" id="UP001597188"/>
    </source>
</evidence>
<feature type="domain" description="Calcineurin-like phosphoesterase" evidence="1">
    <location>
        <begin position="1"/>
        <end position="205"/>
    </location>
</feature>
<accession>A0ABW4C4M6</accession>
<evidence type="ECO:0000259" key="1">
    <source>
        <dbReference type="Pfam" id="PF00149"/>
    </source>
</evidence>
<gene>
    <name evidence="2" type="ORF">ACFQ5L_09955</name>
</gene>
<dbReference type="RefSeq" id="WP_171001643.1">
    <property type="nucleotide sequence ID" value="NZ_BJDL01000037.1"/>
</dbReference>
<evidence type="ECO:0000313" key="2">
    <source>
        <dbReference type="EMBL" id="MFD1421260.1"/>
    </source>
</evidence>
<dbReference type="CDD" id="cd00838">
    <property type="entry name" value="MPP_superfamily"/>
    <property type="match status" value="1"/>
</dbReference>